<evidence type="ECO:0000313" key="3">
    <source>
        <dbReference type="Proteomes" id="UP000005408"/>
    </source>
</evidence>
<feature type="compositionally biased region" description="Acidic residues" evidence="1">
    <location>
        <begin position="101"/>
        <end position="114"/>
    </location>
</feature>
<organism evidence="2 3">
    <name type="scientific">Magallana gigas</name>
    <name type="common">Pacific oyster</name>
    <name type="synonym">Crassostrea gigas</name>
    <dbReference type="NCBI Taxonomy" id="29159"/>
    <lineage>
        <taxon>Eukaryota</taxon>
        <taxon>Metazoa</taxon>
        <taxon>Spiralia</taxon>
        <taxon>Lophotrochozoa</taxon>
        <taxon>Mollusca</taxon>
        <taxon>Bivalvia</taxon>
        <taxon>Autobranchia</taxon>
        <taxon>Pteriomorphia</taxon>
        <taxon>Ostreida</taxon>
        <taxon>Ostreoidea</taxon>
        <taxon>Ostreidae</taxon>
        <taxon>Magallana</taxon>
    </lineage>
</organism>
<dbReference type="EnsemblMetazoa" id="G13533.1">
    <property type="protein sequence ID" value="G13533.1:cds"/>
    <property type="gene ID" value="G13533"/>
</dbReference>
<feature type="region of interest" description="Disordered" evidence="1">
    <location>
        <begin position="96"/>
        <end position="120"/>
    </location>
</feature>
<evidence type="ECO:0008006" key="4">
    <source>
        <dbReference type="Google" id="ProtNLM"/>
    </source>
</evidence>
<dbReference type="AlphaFoldDB" id="A0A8W8IEA2"/>
<sequence>MYIQDYGNPEAFGSYGLEPEVVTANVKPTNITMEVNDNVKDVVLMVNSHEHWEMESSKITLDINLATTDYNKFDITQIITACGILHNIAKMFNIPVPQEHGDEDDSDDGPDDNDNADHLVGDFQTADGRAYRNHIVATHFT</sequence>
<protein>
    <recommendedName>
        <fullName evidence="4">DDE Tnp4 domain-containing protein</fullName>
    </recommendedName>
</protein>
<reference evidence="2" key="1">
    <citation type="submission" date="2022-08" db="UniProtKB">
        <authorList>
            <consortium name="EnsemblMetazoa"/>
        </authorList>
    </citation>
    <scope>IDENTIFICATION</scope>
    <source>
        <strain evidence="2">05x7-T-G4-1.051#20</strain>
    </source>
</reference>
<evidence type="ECO:0000256" key="1">
    <source>
        <dbReference type="SAM" id="MobiDB-lite"/>
    </source>
</evidence>
<name>A0A8W8IEA2_MAGGI</name>
<proteinExistence type="predicted"/>
<keyword evidence="3" id="KW-1185">Reference proteome</keyword>
<dbReference type="Proteomes" id="UP000005408">
    <property type="component" value="Unassembled WGS sequence"/>
</dbReference>
<accession>A0A8W8IEA2</accession>
<evidence type="ECO:0000313" key="2">
    <source>
        <dbReference type="EnsemblMetazoa" id="G13533.1:cds"/>
    </source>
</evidence>